<dbReference type="VEuPathDB" id="FungiDB:SCHCODRAFT_02664148"/>
<evidence type="ECO:0000313" key="1">
    <source>
        <dbReference type="EMBL" id="EFI99422.1"/>
    </source>
</evidence>
<dbReference type="KEGG" id="scm:SCHCO_02664148"/>
<keyword evidence="2" id="KW-1185">Reference proteome</keyword>
<dbReference type="RefSeq" id="XP_003034325.1">
    <property type="nucleotide sequence ID" value="XM_003034279.1"/>
</dbReference>
<dbReference type="InParanoid" id="D8PZD7"/>
<name>D8PZD7_SCHCM</name>
<reference evidence="1 2" key="1">
    <citation type="journal article" date="2010" name="Nat. Biotechnol.">
        <title>Genome sequence of the model mushroom Schizophyllum commune.</title>
        <authorList>
            <person name="Ohm R.A."/>
            <person name="de Jong J.F."/>
            <person name="Lugones L.G."/>
            <person name="Aerts A."/>
            <person name="Kothe E."/>
            <person name="Stajich J.E."/>
            <person name="de Vries R.P."/>
            <person name="Record E."/>
            <person name="Levasseur A."/>
            <person name="Baker S.E."/>
            <person name="Bartholomew K.A."/>
            <person name="Coutinho P.M."/>
            <person name="Erdmann S."/>
            <person name="Fowler T.J."/>
            <person name="Gathman A.C."/>
            <person name="Lombard V."/>
            <person name="Henrissat B."/>
            <person name="Knabe N."/>
            <person name="Kuees U."/>
            <person name="Lilly W.W."/>
            <person name="Lindquist E."/>
            <person name="Lucas S."/>
            <person name="Magnuson J.K."/>
            <person name="Piumi F."/>
            <person name="Raudaskoski M."/>
            <person name="Salamov A."/>
            <person name="Schmutz J."/>
            <person name="Schwarze F.W.M.R."/>
            <person name="vanKuyk P.A."/>
            <person name="Horton J.S."/>
            <person name="Grigoriev I.V."/>
            <person name="Woesten H.A.B."/>
        </authorList>
    </citation>
    <scope>NUCLEOTIDE SEQUENCE [LARGE SCALE GENOMIC DNA]</scope>
    <source>
        <strain evidence="2">H4-8 / FGSC 9210</strain>
    </source>
</reference>
<dbReference type="GeneID" id="9585372"/>
<feature type="non-terminal residue" evidence="1">
    <location>
        <position position="414"/>
    </location>
</feature>
<dbReference type="HOGENOM" id="CLU_664222_0_0_1"/>
<organism evidence="2">
    <name type="scientific">Schizophyllum commune (strain H4-8 / FGSC 9210)</name>
    <name type="common">Split gill fungus</name>
    <dbReference type="NCBI Taxonomy" id="578458"/>
    <lineage>
        <taxon>Eukaryota</taxon>
        <taxon>Fungi</taxon>
        <taxon>Dikarya</taxon>
        <taxon>Basidiomycota</taxon>
        <taxon>Agaricomycotina</taxon>
        <taxon>Agaricomycetes</taxon>
        <taxon>Agaricomycetidae</taxon>
        <taxon>Agaricales</taxon>
        <taxon>Schizophyllaceae</taxon>
        <taxon>Schizophyllum</taxon>
    </lineage>
</organism>
<dbReference type="EMBL" id="GL377304">
    <property type="protein sequence ID" value="EFI99422.1"/>
    <property type="molecule type" value="Genomic_DNA"/>
</dbReference>
<protein>
    <submittedName>
        <fullName evidence="1">Uncharacterized protein</fullName>
    </submittedName>
</protein>
<proteinExistence type="predicted"/>
<evidence type="ECO:0000313" key="2">
    <source>
        <dbReference type="Proteomes" id="UP000007431"/>
    </source>
</evidence>
<accession>D8PZD7</accession>
<dbReference type="OrthoDB" id="3025211at2759"/>
<sequence length="414" mass="45823">MDKHANNTAWPSTVQAISKPFHFNQNGHYRFIHTILCYRRKRTRLTISAYQSALELSIVYPTAHFVPTKCAATGQHHQPMTDAFREPPSNPCGAEVYLPTYVFRVDKDNYYTLFVASLPPDWMQPSCISRVETNIKKVAHVSTLGPYSLQAHCQLADALLTGEVRPPALCGKAGHRKSEVVGHGVRKTMLAHQIPISPPALGPSSCTILMQAESSYDNINCQSNMPQAIPIEIITAIVLAAIKEARMQFHRSWMSAAQHVDPMSCYIQFPPMATPTILENIRGVCRSWNAIAAQERAELWSAVYIVLSITNVPTAQEAIACALDQSRGTDTDKPLHIYIALSSPWGWDDGDAVAEVLNSITLQAARIRTLSIIGVEFLPPGLRAIPSAPNFNRLKLVWERESANSLWGMTASEP</sequence>
<dbReference type="Proteomes" id="UP000007431">
    <property type="component" value="Unassembled WGS sequence"/>
</dbReference>
<gene>
    <name evidence="1" type="ORF">SCHCODRAFT_106700</name>
</gene>
<dbReference type="AlphaFoldDB" id="D8PZD7"/>